<proteinExistence type="predicted"/>
<sequence length="223" mass="24061">MQLTLTFPVSLGLLLVLLAGAHAQDIRPEFPVDFPRPTEEGTTGVVTEEPTTPSPTGDDTTEAPTEEATSAGSPEEAATPASTENAMSAGSAEEPTTTKNDQITTTTTEAPKTTTTTEAPKTTTTTEASKTTTTTEAHPPTYIPPYAPPTISNRPTSTTKNPWILNEPAERCYLRDQRDYGYRNGGCGPWGWRSTISCYRCCYFAHRNVAGCSKIHRGRCGYH</sequence>
<feature type="region of interest" description="Disordered" evidence="1">
    <location>
        <begin position="28"/>
        <end position="162"/>
    </location>
</feature>
<feature type="compositionally biased region" description="Polar residues" evidence="1">
    <location>
        <begin position="152"/>
        <end position="161"/>
    </location>
</feature>
<dbReference type="KEGG" id="dpo:6898745"/>
<feature type="signal peptide" evidence="2">
    <location>
        <begin position="1"/>
        <end position="23"/>
    </location>
</feature>
<dbReference type="AlphaFoldDB" id="A0A6I8V4W6"/>
<feature type="compositionally biased region" description="Low complexity" evidence="1">
    <location>
        <begin position="97"/>
        <end position="140"/>
    </location>
</feature>
<keyword evidence="2" id="KW-0732">Signal</keyword>
<dbReference type="InParanoid" id="A0A6I8V4W6"/>
<dbReference type="GeneID" id="6898745"/>
<feature type="compositionally biased region" description="Low complexity" evidence="1">
    <location>
        <begin position="40"/>
        <end position="58"/>
    </location>
</feature>
<organism evidence="3 4">
    <name type="scientific">Drosophila pseudoobscura pseudoobscura</name>
    <name type="common">Fruit fly</name>
    <dbReference type="NCBI Taxonomy" id="46245"/>
    <lineage>
        <taxon>Eukaryota</taxon>
        <taxon>Metazoa</taxon>
        <taxon>Ecdysozoa</taxon>
        <taxon>Arthropoda</taxon>
        <taxon>Hexapoda</taxon>
        <taxon>Insecta</taxon>
        <taxon>Pterygota</taxon>
        <taxon>Neoptera</taxon>
        <taxon>Endopterygota</taxon>
        <taxon>Diptera</taxon>
        <taxon>Brachycera</taxon>
        <taxon>Muscomorpha</taxon>
        <taxon>Ephydroidea</taxon>
        <taxon>Drosophilidae</taxon>
        <taxon>Drosophila</taxon>
        <taxon>Sophophora</taxon>
    </lineage>
</organism>
<gene>
    <name evidence="4" type="primary">LOC6898745</name>
</gene>
<dbReference type="OMA" id="CYRCCYF"/>
<feature type="chain" id="PRO_5026298838" evidence="2">
    <location>
        <begin position="24"/>
        <end position="223"/>
    </location>
</feature>
<evidence type="ECO:0000313" key="3">
    <source>
        <dbReference type="Proteomes" id="UP000001819"/>
    </source>
</evidence>
<keyword evidence="3" id="KW-1185">Reference proteome</keyword>
<name>A0A6I8V4W6_DROPS</name>
<accession>A0A6I8V4W6</accession>
<reference evidence="4" key="2">
    <citation type="submission" date="2025-08" db="UniProtKB">
        <authorList>
            <consortium name="RefSeq"/>
        </authorList>
    </citation>
    <scope>IDENTIFICATION</scope>
    <source>
        <strain evidence="4">MV-25-SWS-2005</strain>
        <tissue evidence="4">Whole body</tissue>
    </source>
</reference>
<evidence type="ECO:0000313" key="4">
    <source>
        <dbReference type="RefSeq" id="XP_002138732.1"/>
    </source>
</evidence>
<reference evidence="3" key="1">
    <citation type="submission" date="2024-06" db="UniProtKB">
        <authorList>
            <consortium name="RefSeq"/>
        </authorList>
    </citation>
    <scope>NUCLEOTIDE SEQUENCE [LARGE SCALE GENOMIC DNA]</scope>
    <source>
        <strain evidence="3">MV2-25</strain>
    </source>
</reference>
<dbReference type="Bgee" id="FBgn0246342">
    <property type="expression patterns" value="Expressed in insect adult head and 2 other cell types or tissues"/>
</dbReference>
<evidence type="ECO:0000256" key="2">
    <source>
        <dbReference type="SAM" id="SignalP"/>
    </source>
</evidence>
<dbReference type="RefSeq" id="XP_002138732.1">
    <property type="nucleotide sequence ID" value="XM_002138696.3"/>
</dbReference>
<dbReference type="Proteomes" id="UP000001819">
    <property type="component" value="Chromosome 3"/>
</dbReference>
<evidence type="ECO:0000256" key="1">
    <source>
        <dbReference type="SAM" id="MobiDB-lite"/>
    </source>
</evidence>
<protein>
    <submittedName>
        <fullName evidence="4">Cell wall protein SED1</fullName>
    </submittedName>
</protein>